<gene>
    <name evidence="2" type="ORF">H4R20_002659</name>
</gene>
<dbReference type="OrthoDB" id="5588474at2759"/>
<feature type="compositionally biased region" description="Low complexity" evidence="1">
    <location>
        <begin position="218"/>
        <end position="234"/>
    </location>
</feature>
<organism evidence="2 3">
    <name type="scientific">Coemansia guatemalensis</name>
    <dbReference type="NCBI Taxonomy" id="2761395"/>
    <lineage>
        <taxon>Eukaryota</taxon>
        <taxon>Fungi</taxon>
        <taxon>Fungi incertae sedis</taxon>
        <taxon>Zoopagomycota</taxon>
        <taxon>Kickxellomycotina</taxon>
        <taxon>Kickxellomycetes</taxon>
        <taxon>Kickxellales</taxon>
        <taxon>Kickxellaceae</taxon>
        <taxon>Coemansia</taxon>
    </lineage>
</organism>
<reference evidence="2" key="1">
    <citation type="submission" date="2022-07" db="EMBL/GenBank/DDBJ databases">
        <title>Phylogenomic reconstructions and comparative analyses of Kickxellomycotina fungi.</title>
        <authorList>
            <person name="Reynolds N.K."/>
            <person name="Stajich J.E."/>
            <person name="Barry K."/>
            <person name="Grigoriev I.V."/>
            <person name="Crous P."/>
            <person name="Smith M.E."/>
        </authorList>
    </citation>
    <scope>NUCLEOTIDE SEQUENCE</scope>
    <source>
        <strain evidence="2">NRRL 1565</strain>
    </source>
</reference>
<evidence type="ECO:0000313" key="2">
    <source>
        <dbReference type="EMBL" id="KAJ2804034.1"/>
    </source>
</evidence>
<accession>A0A9W8LTR8</accession>
<protein>
    <recommendedName>
        <fullName evidence="4">PH domain-containing protein</fullName>
    </recommendedName>
</protein>
<feature type="non-terminal residue" evidence="2">
    <location>
        <position position="383"/>
    </location>
</feature>
<feature type="compositionally biased region" description="Polar residues" evidence="1">
    <location>
        <begin position="68"/>
        <end position="85"/>
    </location>
</feature>
<evidence type="ECO:0000313" key="3">
    <source>
        <dbReference type="Proteomes" id="UP001140094"/>
    </source>
</evidence>
<sequence>MSKQKKKSPSSREITVINIRAMSSNKGSSKGSVNSSGASSKSTSGGSGSSSSASSKSSVLDMADGPYSSLSKKPSSILTQMQQSGRAADEMRASSLPSESMYRYALRANHHSTAKDSAASIASSKSKLGEPPIQQVASANGSSKQVAGEQMVWLHVHYVQGNKRKRIMFPPGILVEQARDLCMLRFGVWQEIMKRGATPQPEFHSTENATEIEDEAISVSTRSTSSNDSSRGSNAMREQYGLYWPGHAQWLEPQTPLSRYMLSNGDRLELQNHAAFVSTPAISQSSIRHKASDSGVSRTEASEDERTVEGEGPIYYLQNKGISTAWRQCWLELHGTTLACYKRAGRLRMGLGMVRSTRDAPLLVVDLAGGFRLVDQHGRRDQK</sequence>
<feature type="region of interest" description="Disordered" evidence="1">
    <location>
        <begin position="286"/>
        <end position="305"/>
    </location>
</feature>
<dbReference type="Proteomes" id="UP001140094">
    <property type="component" value="Unassembled WGS sequence"/>
</dbReference>
<feature type="region of interest" description="Disordered" evidence="1">
    <location>
        <begin position="211"/>
        <end position="234"/>
    </location>
</feature>
<evidence type="ECO:0000256" key="1">
    <source>
        <dbReference type="SAM" id="MobiDB-lite"/>
    </source>
</evidence>
<feature type="region of interest" description="Disordered" evidence="1">
    <location>
        <begin position="1"/>
        <end position="94"/>
    </location>
</feature>
<keyword evidence="3" id="KW-1185">Reference proteome</keyword>
<dbReference type="AlphaFoldDB" id="A0A9W8LTR8"/>
<dbReference type="Gene3D" id="3.10.20.90">
    <property type="entry name" value="Phosphatidylinositol 3-kinase Catalytic Subunit, Chain A, domain 1"/>
    <property type="match status" value="1"/>
</dbReference>
<feature type="compositionally biased region" description="Low complexity" evidence="1">
    <location>
        <begin position="23"/>
        <end position="59"/>
    </location>
</feature>
<name>A0A9W8LTR8_9FUNG</name>
<dbReference type="EMBL" id="JANBUO010000450">
    <property type="protein sequence ID" value="KAJ2804034.1"/>
    <property type="molecule type" value="Genomic_DNA"/>
</dbReference>
<evidence type="ECO:0008006" key="4">
    <source>
        <dbReference type="Google" id="ProtNLM"/>
    </source>
</evidence>
<comment type="caution">
    <text evidence="2">The sequence shown here is derived from an EMBL/GenBank/DDBJ whole genome shotgun (WGS) entry which is preliminary data.</text>
</comment>
<proteinExistence type="predicted"/>